<sequence>MKDPFYLGPKRSKHYNPNYGFEPYWMGGSWVFDRLDKTTAKPTNSICGNQCPEMYILFGTVCARNVLYERKQFKNYCDLLNEDCTGRSKKPEVGKESIPT</sequence>
<name>A0A212EVX6_DANPL</name>
<reference evidence="1 2" key="1">
    <citation type="journal article" date="2011" name="Cell">
        <title>The monarch butterfly genome yields insights into long-distance migration.</title>
        <authorList>
            <person name="Zhan S."/>
            <person name="Merlin C."/>
            <person name="Boore J.L."/>
            <person name="Reppert S.M."/>
        </authorList>
    </citation>
    <scope>NUCLEOTIDE SEQUENCE [LARGE SCALE GENOMIC DNA]</scope>
    <source>
        <strain evidence="1">F-2</strain>
    </source>
</reference>
<dbReference type="KEGG" id="dpl:KGM_214701A"/>
<dbReference type="EMBL" id="AGBW02012106">
    <property type="protein sequence ID" value="OWR45650.1"/>
    <property type="molecule type" value="Genomic_DNA"/>
</dbReference>
<organism evidence="1 2">
    <name type="scientific">Danaus plexippus plexippus</name>
    <dbReference type="NCBI Taxonomy" id="278856"/>
    <lineage>
        <taxon>Eukaryota</taxon>
        <taxon>Metazoa</taxon>
        <taxon>Ecdysozoa</taxon>
        <taxon>Arthropoda</taxon>
        <taxon>Hexapoda</taxon>
        <taxon>Insecta</taxon>
        <taxon>Pterygota</taxon>
        <taxon>Neoptera</taxon>
        <taxon>Endopterygota</taxon>
        <taxon>Lepidoptera</taxon>
        <taxon>Glossata</taxon>
        <taxon>Ditrysia</taxon>
        <taxon>Papilionoidea</taxon>
        <taxon>Nymphalidae</taxon>
        <taxon>Danainae</taxon>
        <taxon>Danaini</taxon>
        <taxon>Danaina</taxon>
        <taxon>Danaus</taxon>
        <taxon>Danaus</taxon>
    </lineage>
</organism>
<gene>
    <name evidence="1" type="ORF">KGM_214701A</name>
</gene>
<feature type="non-terminal residue" evidence="1">
    <location>
        <position position="100"/>
    </location>
</feature>
<comment type="caution">
    <text evidence="1">The sequence shown here is derived from an EMBL/GenBank/DDBJ whole genome shotgun (WGS) entry which is preliminary data.</text>
</comment>
<dbReference type="Proteomes" id="UP000007151">
    <property type="component" value="Unassembled WGS sequence"/>
</dbReference>
<evidence type="ECO:0000313" key="1">
    <source>
        <dbReference type="EMBL" id="OWR45650.1"/>
    </source>
</evidence>
<keyword evidence="2" id="KW-1185">Reference proteome</keyword>
<protein>
    <submittedName>
        <fullName evidence="1">Uncharacterized protein</fullName>
    </submittedName>
</protein>
<proteinExistence type="predicted"/>
<accession>A0A212EVX6</accession>
<evidence type="ECO:0000313" key="2">
    <source>
        <dbReference type="Proteomes" id="UP000007151"/>
    </source>
</evidence>
<dbReference type="InParanoid" id="A0A212EVX6"/>
<dbReference type="AlphaFoldDB" id="A0A212EVX6"/>